<feature type="compositionally biased region" description="Basic and acidic residues" evidence="1">
    <location>
        <begin position="455"/>
        <end position="466"/>
    </location>
</feature>
<keyword evidence="2" id="KW-0812">Transmembrane</keyword>
<name>A0A9W6CH15_XANFL</name>
<evidence type="ECO:0000313" key="4">
    <source>
        <dbReference type="EMBL" id="MDR6332176.1"/>
    </source>
</evidence>
<comment type="caution">
    <text evidence="3">The sequence shown here is derived from an EMBL/GenBank/DDBJ whole genome shotgun (WGS) entry which is preliminary data.</text>
</comment>
<feature type="transmembrane region" description="Helical" evidence="2">
    <location>
        <begin position="33"/>
        <end position="53"/>
    </location>
</feature>
<evidence type="ECO:0000313" key="6">
    <source>
        <dbReference type="Proteomes" id="UP001245370"/>
    </source>
</evidence>
<keyword evidence="2" id="KW-0472">Membrane</keyword>
<evidence type="ECO:0000256" key="2">
    <source>
        <dbReference type="SAM" id="Phobius"/>
    </source>
</evidence>
<dbReference type="GO" id="GO:0005886">
    <property type="term" value="C:plasma membrane"/>
    <property type="evidence" value="ECO:0007669"/>
    <property type="project" value="TreeGrafter"/>
</dbReference>
<dbReference type="InterPro" id="IPR027417">
    <property type="entry name" value="P-loop_NTPase"/>
</dbReference>
<evidence type="ECO:0008006" key="7">
    <source>
        <dbReference type="Google" id="ProtNLM"/>
    </source>
</evidence>
<dbReference type="EMBL" id="BSDO01000002">
    <property type="protein sequence ID" value="GLI22076.1"/>
    <property type="molecule type" value="Genomic_DNA"/>
</dbReference>
<keyword evidence="6" id="KW-1185">Reference proteome</keyword>
<protein>
    <recommendedName>
        <fullName evidence="7">Lipopolysaccharide biosynthesis protein</fullName>
    </recommendedName>
</protein>
<reference evidence="3" key="1">
    <citation type="submission" date="2022-12" db="EMBL/GenBank/DDBJ databases">
        <title>Reference genome sequencing for broad-spectrum identification of bacterial and archaeal isolates by mass spectrometry.</title>
        <authorList>
            <person name="Sekiguchi Y."/>
            <person name="Tourlousse D.M."/>
        </authorList>
    </citation>
    <scope>NUCLEOTIDE SEQUENCE</scope>
    <source>
        <strain evidence="3">301</strain>
    </source>
</reference>
<dbReference type="EMBL" id="JAVDPY010000001">
    <property type="protein sequence ID" value="MDR6332176.1"/>
    <property type="molecule type" value="Genomic_DNA"/>
</dbReference>
<keyword evidence="2" id="KW-1133">Transmembrane helix</keyword>
<gene>
    <name evidence="4" type="ORF">GGQ86_000623</name>
    <name evidence="3" type="ORF">XFLAVUS301_17500</name>
</gene>
<dbReference type="GeneID" id="95762538"/>
<evidence type="ECO:0000313" key="3">
    <source>
        <dbReference type="EMBL" id="GLI22076.1"/>
    </source>
</evidence>
<dbReference type="Proteomes" id="UP001245370">
    <property type="component" value="Unassembled WGS sequence"/>
</dbReference>
<dbReference type="AlphaFoldDB" id="A0A9W6CH15"/>
<organism evidence="3 5">
    <name type="scientific">Xanthobacter flavus</name>
    <dbReference type="NCBI Taxonomy" id="281"/>
    <lineage>
        <taxon>Bacteria</taxon>
        <taxon>Pseudomonadati</taxon>
        <taxon>Pseudomonadota</taxon>
        <taxon>Alphaproteobacteria</taxon>
        <taxon>Hyphomicrobiales</taxon>
        <taxon>Xanthobacteraceae</taxon>
        <taxon>Xanthobacter</taxon>
    </lineage>
</organism>
<dbReference type="RefSeq" id="WP_281807089.1">
    <property type="nucleotide sequence ID" value="NZ_BSDO01000002.1"/>
</dbReference>
<feature type="region of interest" description="Disordered" evidence="1">
    <location>
        <begin position="455"/>
        <end position="489"/>
    </location>
</feature>
<accession>A0A9W6CH15</accession>
<sequence length="489" mass="50955">MSQLETTHLGMTQTDTAGPDVGLRSARLAWRPGIWQAAWILFALIALASFLPLRFSATTALAFEVGTQPPAGAMRGVAQMLGSRELAYDAVRQLPDDDVRRIAAGGLTGWLGITRAGTDGRSDSVAAAWRLMENLEVAPTQGGRALRLTVSAATPRLAVRVADAYVSAFLSLDRSTREGQDEPSMLPTPRRGEAGRASFVPEPPGPLALGLLAAAAALLIIARRTVNRPVEAEGVVDGAVLPVELNDSHRITWIGGPEGAGLDADAAVDRLAAHLASPCGKARLILLTSDDLPEASATCAVSLARRLSEDAGVALVALDGSAESLAALVSDPWAPGMSELLFGVAGFGETIHRDARSRAHVIPPGRDVLSGSAVVGAERLALVLEALKRTYDYVVVAAPSLSAARGGRRIAGLDPLVVCLNADDAPPTAAVETFDALADKKFGRVVMLCLASGRAEEEAPESEDHLAVPSLEPQKIDPPPLPERLAGAA</sequence>
<dbReference type="PANTHER" id="PTHR32309">
    <property type="entry name" value="TYROSINE-PROTEIN KINASE"/>
    <property type="match status" value="1"/>
</dbReference>
<dbReference type="Proteomes" id="UP001144397">
    <property type="component" value="Unassembled WGS sequence"/>
</dbReference>
<evidence type="ECO:0000313" key="5">
    <source>
        <dbReference type="Proteomes" id="UP001144397"/>
    </source>
</evidence>
<dbReference type="Gene3D" id="3.40.50.300">
    <property type="entry name" value="P-loop containing nucleotide triphosphate hydrolases"/>
    <property type="match status" value="1"/>
</dbReference>
<proteinExistence type="predicted"/>
<reference evidence="4 6" key="2">
    <citation type="submission" date="2023-07" db="EMBL/GenBank/DDBJ databases">
        <title>Genomic Encyclopedia of Type Strains, Phase IV (KMG-IV): sequencing the most valuable type-strain genomes for metagenomic binning, comparative biology and taxonomic classification.</title>
        <authorList>
            <person name="Goeker M."/>
        </authorList>
    </citation>
    <scope>NUCLEOTIDE SEQUENCE [LARGE SCALE GENOMIC DNA]</scope>
    <source>
        <strain evidence="4 6">DSM 338</strain>
    </source>
</reference>
<dbReference type="GO" id="GO:0004713">
    <property type="term" value="F:protein tyrosine kinase activity"/>
    <property type="evidence" value="ECO:0007669"/>
    <property type="project" value="TreeGrafter"/>
</dbReference>
<evidence type="ECO:0000256" key="1">
    <source>
        <dbReference type="SAM" id="MobiDB-lite"/>
    </source>
</evidence>
<dbReference type="PANTHER" id="PTHR32309:SF13">
    <property type="entry name" value="FERRIC ENTEROBACTIN TRANSPORT PROTEIN FEPE"/>
    <property type="match status" value="1"/>
</dbReference>
<dbReference type="InterPro" id="IPR050445">
    <property type="entry name" value="Bact_polysacc_biosynth/exp"/>
</dbReference>
<dbReference type="SUPFAM" id="SSF52540">
    <property type="entry name" value="P-loop containing nucleoside triphosphate hydrolases"/>
    <property type="match status" value="1"/>
</dbReference>